<dbReference type="RefSeq" id="XP_012894249.1">
    <property type="nucleotide sequence ID" value="XM_013038795.1"/>
</dbReference>
<dbReference type="AlphaFoldDB" id="D8LWL2"/>
<name>D8LWL2_BLAHO</name>
<dbReference type="OrthoDB" id="10338674at2759"/>
<protein>
    <submittedName>
        <fullName evidence="1">Uncharacterized protein</fullName>
    </submittedName>
</protein>
<organism evidence="1">
    <name type="scientific">Blastocystis hominis</name>
    <dbReference type="NCBI Taxonomy" id="12968"/>
    <lineage>
        <taxon>Eukaryota</taxon>
        <taxon>Sar</taxon>
        <taxon>Stramenopiles</taxon>
        <taxon>Bigyra</taxon>
        <taxon>Opalozoa</taxon>
        <taxon>Opalinata</taxon>
        <taxon>Blastocystidae</taxon>
        <taxon>Blastocystis</taxon>
    </lineage>
</organism>
<keyword evidence="2" id="KW-1185">Reference proteome</keyword>
<reference evidence="1" key="1">
    <citation type="submission" date="2010-02" db="EMBL/GenBank/DDBJ databases">
        <title>Sequencing and annotation of the Blastocystis hominis genome.</title>
        <authorList>
            <person name="Wincker P."/>
        </authorList>
    </citation>
    <scope>NUCLEOTIDE SEQUENCE</scope>
    <source>
        <strain evidence="1">Singapore isolate B</strain>
    </source>
</reference>
<sequence length="66" mass="7312">MLDFVDIVEVGKEKPISSKKAASVLQAFITANSGNENDTFDESRILDDIKLEQLNQILSSIQSNRS</sequence>
<dbReference type="GeneID" id="24917876"/>
<evidence type="ECO:0000313" key="2">
    <source>
        <dbReference type="Proteomes" id="UP000008312"/>
    </source>
</evidence>
<dbReference type="EMBL" id="FN668638">
    <property type="protein sequence ID" value="CBK20201.2"/>
    <property type="molecule type" value="Genomic_DNA"/>
</dbReference>
<evidence type="ECO:0000313" key="1">
    <source>
        <dbReference type="EMBL" id="CBK20201.2"/>
    </source>
</evidence>
<dbReference type="InParanoid" id="D8LWL2"/>
<gene>
    <name evidence="1" type="ORF">GSBLH_T00000569001</name>
</gene>
<proteinExistence type="predicted"/>
<dbReference type="Proteomes" id="UP000008312">
    <property type="component" value="Unassembled WGS sequence"/>
</dbReference>
<accession>D8LWL2</accession>